<evidence type="ECO:0000256" key="1">
    <source>
        <dbReference type="SAM" id="MobiDB-lite"/>
    </source>
</evidence>
<evidence type="ECO:0000313" key="2">
    <source>
        <dbReference type="EMBL" id="KAK1763801.1"/>
    </source>
</evidence>
<proteinExistence type="predicted"/>
<gene>
    <name evidence="2" type="ORF">QBC33DRAFT_548639</name>
</gene>
<feature type="compositionally biased region" description="Basic and acidic residues" evidence="1">
    <location>
        <begin position="579"/>
        <end position="591"/>
    </location>
</feature>
<dbReference type="Proteomes" id="UP001244011">
    <property type="component" value="Unassembled WGS sequence"/>
</dbReference>
<reference evidence="2" key="1">
    <citation type="submission" date="2023-06" db="EMBL/GenBank/DDBJ databases">
        <title>Genome-scale phylogeny and comparative genomics of the fungal order Sordariales.</title>
        <authorList>
            <consortium name="Lawrence Berkeley National Laboratory"/>
            <person name="Hensen N."/>
            <person name="Bonometti L."/>
            <person name="Westerberg I."/>
            <person name="Brannstrom I.O."/>
            <person name="Guillou S."/>
            <person name="Cros-Aarteil S."/>
            <person name="Calhoun S."/>
            <person name="Haridas S."/>
            <person name="Kuo A."/>
            <person name="Mondo S."/>
            <person name="Pangilinan J."/>
            <person name="Riley R."/>
            <person name="Labutti K."/>
            <person name="Andreopoulos B."/>
            <person name="Lipzen A."/>
            <person name="Chen C."/>
            <person name="Yanf M."/>
            <person name="Daum C."/>
            <person name="Ng V."/>
            <person name="Clum A."/>
            <person name="Steindorff A."/>
            <person name="Ohm R."/>
            <person name="Martin F."/>
            <person name="Silar P."/>
            <person name="Natvig D."/>
            <person name="Lalanne C."/>
            <person name="Gautier V."/>
            <person name="Ament-Velasquez S.L."/>
            <person name="Kruys A."/>
            <person name="Hutchinson M.I."/>
            <person name="Powell A.J."/>
            <person name="Barry K."/>
            <person name="Miller A.N."/>
            <person name="Grigoriev I.V."/>
            <person name="Debuchy R."/>
            <person name="Gladieux P."/>
            <person name="Thoren M.H."/>
            <person name="Johannesson H."/>
        </authorList>
    </citation>
    <scope>NUCLEOTIDE SEQUENCE</scope>
    <source>
        <strain evidence="2">8032-3</strain>
    </source>
</reference>
<dbReference type="PANTHER" id="PTHR40788">
    <property type="entry name" value="CLR5 DOMAIN-CONTAINING PROTEIN-RELATED"/>
    <property type="match status" value="1"/>
</dbReference>
<dbReference type="RefSeq" id="XP_060280014.1">
    <property type="nucleotide sequence ID" value="XM_060428870.1"/>
</dbReference>
<feature type="compositionally biased region" description="Pro residues" evidence="1">
    <location>
        <begin position="564"/>
        <end position="578"/>
    </location>
</feature>
<name>A0AAJ0BT98_9PEZI</name>
<protein>
    <recommendedName>
        <fullName evidence="4">Ipa protein</fullName>
    </recommendedName>
</protein>
<dbReference type="PANTHER" id="PTHR40788:SF1">
    <property type="entry name" value="IPA PROTEIN"/>
    <property type="match status" value="1"/>
</dbReference>
<keyword evidence="3" id="KW-1185">Reference proteome</keyword>
<evidence type="ECO:0000313" key="3">
    <source>
        <dbReference type="Proteomes" id="UP001244011"/>
    </source>
</evidence>
<sequence length="715" mass="80030">MDSLDNISGVVKDLHSDLARKYRTHGATIEDIWRSFDKNQRARCLRAGAADGVVLKHPLDTSLGNVYKIAPEWNLRDITEPESDFLLHLLKHRATKSLYDQYFTGTNGSPGDHEFIYEMMRTKHLRHVESFKDCYTFFLDGEEYGKSYRVLAEHTETLNDFAPAIRAGLCIPQSTGELVLQRQVALLQSLNIIIEDILDEGSKSRNRKERQKKSDQAAVAALSKLSIAQAPPAKLSLPDLVASASDQKASLKGYLGLLSTEPAVLAHAVNICFFSRPELVADEKGRVLPVHTDKYISAALFEAIHGAVKGATIWSYTSRLLNLLERSGTSDKVYRAILLQEISNICHLEYGRAQAIFKRHVQTGTGSKWFKRVSNVYDNAGNARVAMKGNPDDLTRTNPQLHYMLRLCQPETTAPKAVDWITKLGNLHQAHPMERDKLEEREVDSLCDLAVIIGFVKDLSPAISMPSLSHKKGQVFVARYRELEAELNQLKDQVDLRDFAVPIDNLLEPGMSDGALNVLNQFIIEKSGTMMGFMYEDLVEDCLSELQNQYQQAKAKLEQKDKTPPPFPAPTFSQPPPAERVEERRQKEKTRPPHSSAYEIAPRAEKEAPAPSPPSQTFKVSSSTAEVFSTLFNKSQSRGSVSWAAFEAAMADLGFSVVPKFGSVYTFLPPDTVAVKKSLTLHRPHKSRIEGYTLPIFAQRLNRVYGWDEGTFEVA</sequence>
<feature type="region of interest" description="Disordered" evidence="1">
    <location>
        <begin position="553"/>
        <end position="619"/>
    </location>
</feature>
<accession>A0AAJ0BT98</accession>
<dbReference type="AlphaFoldDB" id="A0AAJ0BT98"/>
<organism evidence="2 3">
    <name type="scientific">Phialemonium atrogriseum</name>
    <dbReference type="NCBI Taxonomy" id="1093897"/>
    <lineage>
        <taxon>Eukaryota</taxon>
        <taxon>Fungi</taxon>
        <taxon>Dikarya</taxon>
        <taxon>Ascomycota</taxon>
        <taxon>Pezizomycotina</taxon>
        <taxon>Sordariomycetes</taxon>
        <taxon>Sordariomycetidae</taxon>
        <taxon>Cephalothecales</taxon>
        <taxon>Cephalothecaceae</taxon>
        <taxon>Phialemonium</taxon>
    </lineage>
</organism>
<comment type="caution">
    <text evidence="2">The sequence shown here is derived from an EMBL/GenBank/DDBJ whole genome shotgun (WGS) entry which is preliminary data.</text>
</comment>
<evidence type="ECO:0008006" key="4">
    <source>
        <dbReference type="Google" id="ProtNLM"/>
    </source>
</evidence>
<dbReference type="EMBL" id="MU839024">
    <property type="protein sequence ID" value="KAK1763801.1"/>
    <property type="molecule type" value="Genomic_DNA"/>
</dbReference>
<dbReference type="GeneID" id="85312057"/>